<feature type="signal peptide" evidence="2">
    <location>
        <begin position="1"/>
        <end position="27"/>
    </location>
</feature>
<protein>
    <recommendedName>
        <fullName evidence="5">DUF3852 domain-containing protein</fullName>
    </recommendedName>
</protein>
<evidence type="ECO:0000313" key="4">
    <source>
        <dbReference type="Proteomes" id="UP000284731"/>
    </source>
</evidence>
<gene>
    <name evidence="3" type="ORF">DWX20_01900</name>
</gene>
<reference evidence="3 4" key="1">
    <citation type="submission" date="2018-08" db="EMBL/GenBank/DDBJ databases">
        <title>A genome reference for cultivated species of the human gut microbiota.</title>
        <authorList>
            <person name="Zou Y."/>
            <person name="Xue W."/>
            <person name="Luo G."/>
        </authorList>
    </citation>
    <scope>NUCLEOTIDE SEQUENCE [LARGE SCALE GENOMIC DNA]</scope>
    <source>
        <strain evidence="3 4">AF18-46</strain>
    </source>
</reference>
<organism evidence="3 4">
    <name type="scientific">Solobacterium moorei</name>
    <dbReference type="NCBI Taxonomy" id="102148"/>
    <lineage>
        <taxon>Bacteria</taxon>
        <taxon>Bacillati</taxon>
        <taxon>Bacillota</taxon>
        <taxon>Erysipelotrichia</taxon>
        <taxon>Erysipelotrichales</taxon>
        <taxon>Erysipelotrichaceae</taxon>
        <taxon>Solobacterium</taxon>
    </lineage>
</organism>
<keyword evidence="1" id="KW-0472">Membrane</keyword>
<sequence length="113" mass="12250">MINKIKTIKTTALLTLCSSITAFSTLAVSAEGIDQSAFNTWIKSYLDPATNILFGLIPVVLVIYLLIKAIDWFKKDASGEQTQSYWSTVAKGVTVGVVALSINIILKIVSINI</sequence>
<name>A0A412PI63_9FIRM</name>
<feature type="transmembrane region" description="Helical" evidence="1">
    <location>
        <begin position="45"/>
        <end position="67"/>
    </location>
</feature>
<dbReference type="EMBL" id="QRWX01000001">
    <property type="protein sequence ID" value="RGT57828.1"/>
    <property type="molecule type" value="Genomic_DNA"/>
</dbReference>
<keyword evidence="2" id="KW-0732">Signal</keyword>
<accession>A0A412PI63</accession>
<dbReference type="RefSeq" id="WP_118764267.1">
    <property type="nucleotide sequence ID" value="NZ_CABJCF010000001.1"/>
</dbReference>
<dbReference type="Proteomes" id="UP000284731">
    <property type="component" value="Unassembled WGS sequence"/>
</dbReference>
<keyword evidence="1" id="KW-1133">Transmembrane helix</keyword>
<evidence type="ECO:0000256" key="1">
    <source>
        <dbReference type="SAM" id="Phobius"/>
    </source>
</evidence>
<comment type="caution">
    <text evidence="3">The sequence shown here is derived from an EMBL/GenBank/DDBJ whole genome shotgun (WGS) entry which is preliminary data.</text>
</comment>
<proteinExistence type="predicted"/>
<keyword evidence="1" id="KW-0812">Transmembrane</keyword>
<dbReference type="AlphaFoldDB" id="A0A412PI63"/>
<evidence type="ECO:0000313" key="3">
    <source>
        <dbReference type="EMBL" id="RGT57828.1"/>
    </source>
</evidence>
<evidence type="ECO:0008006" key="5">
    <source>
        <dbReference type="Google" id="ProtNLM"/>
    </source>
</evidence>
<evidence type="ECO:0000256" key="2">
    <source>
        <dbReference type="SAM" id="SignalP"/>
    </source>
</evidence>
<feature type="chain" id="PRO_5039707968" description="DUF3852 domain-containing protein" evidence="2">
    <location>
        <begin position="28"/>
        <end position="113"/>
    </location>
</feature>